<evidence type="ECO:0000313" key="2">
    <source>
        <dbReference type="Proteomes" id="UP000812077"/>
    </source>
</evidence>
<dbReference type="Pfam" id="PF15594">
    <property type="entry name" value="Imm50"/>
    <property type="match status" value="1"/>
</dbReference>
<reference evidence="1 2" key="1">
    <citation type="submission" date="2021-07" db="EMBL/GenBank/DDBJ databases">
        <title>Genomic diversity and antimicrobial resistance of Prevotella spp. isolated from chronic lung disease airways.</title>
        <authorList>
            <person name="Webb K.A."/>
            <person name="Olagoke O.S."/>
            <person name="Baird T."/>
            <person name="Neill J."/>
            <person name="Pham A."/>
            <person name="Wells T.J."/>
            <person name="Ramsay K.A."/>
            <person name="Bell S.C."/>
            <person name="Sarovich D.S."/>
            <person name="Price E.P."/>
        </authorList>
    </citation>
    <scope>NUCLEOTIDE SEQUENCE [LARGE SCALE GENOMIC DNA]</scope>
    <source>
        <strain evidence="1 2">SCHI0027.S.6</strain>
    </source>
</reference>
<gene>
    <name evidence="1" type="ORF">KZO77_09805</name>
</gene>
<dbReference type="InterPro" id="IPR028957">
    <property type="entry name" value="Imm50"/>
</dbReference>
<accession>A0ABS6Y746</accession>
<evidence type="ECO:0000313" key="1">
    <source>
        <dbReference type="EMBL" id="MBW4755324.1"/>
    </source>
</evidence>
<dbReference type="Proteomes" id="UP000812077">
    <property type="component" value="Unassembled WGS sequence"/>
</dbReference>
<proteinExistence type="predicted"/>
<keyword evidence="2" id="KW-1185">Reference proteome</keyword>
<protein>
    <submittedName>
        <fullName evidence="1">Immunity 50 family protein</fullName>
    </submittedName>
</protein>
<sequence length="131" mass="15270">MMDITRFENVRSLTALYKNIPQLQDVEIIKIIVVPGEDLELILTLDTSELPEKLPLKWLDRKVNTVQIELDFIGVRIINFNIDNGSNYCFRIESLRGNEHIIILTNKANCDKIKFEARWAYIKNISGYTKE</sequence>
<dbReference type="EMBL" id="JAHXCP010000020">
    <property type="protein sequence ID" value="MBW4755324.1"/>
    <property type="molecule type" value="Genomic_DNA"/>
</dbReference>
<organism evidence="1 2">
    <name type="scientific">Prevotella melaninogenica</name>
    <dbReference type="NCBI Taxonomy" id="28132"/>
    <lineage>
        <taxon>Bacteria</taxon>
        <taxon>Pseudomonadati</taxon>
        <taxon>Bacteroidota</taxon>
        <taxon>Bacteroidia</taxon>
        <taxon>Bacteroidales</taxon>
        <taxon>Prevotellaceae</taxon>
        <taxon>Prevotella</taxon>
    </lineage>
</organism>
<dbReference type="RefSeq" id="WP_204866702.1">
    <property type="nucleotide sequence ID" value="NZ_CABFMA010000033.1"/>
</dbReference>
<comment type="caution">
    <text evidence="1">The sequence shown here is derived from an EMBL/GenBank/DDBJ whole genome shotgun (WGS) entry which is preliminary data.</text>
</comment>
<name>A0ABS6Y746_9BACT</name>